<evidence type="ECO:0000313" key="3">
    <source>
        <dbReference type="Proteomes" id="UP001597182"/>
    </source>
</evidence>
<evidence type="ECO:0000313" key="2">
    <source>
        <dbReference type="EMBL" id="MFD1232931.1"/>
    </source>
</evidence>
<dbReference type="InterPro" id="IPR013022">
    <property type="entry name" value="Xyl_isomerase-like_TIM-brl"/>
</dbReference>
<organism evidence="2 3">
    <name type="scientific">Pseudonocardia benzenivorans</name>
    <dbReference type="NCBI Taxonomy" id="228005"/>
    <lineage>
        <taxon>Bacteria</taxon>
        <taxon>Bacillati</taxon>
        <taxon>Actinomycetota</taxon>
        <taxon>Actinomycetes</taxon>
        <taxon>Pseudonocardiales</taxon>
        <taxon>Pseudonocardiaceae</taxon>
        <taxon>Pseudonocardia</taxon>
    </lineage>
</organism>
<dbReference type="EMBL" id="JBHTMB010000044">
    <property type="protein sequence ID" value="MFD1232931.1"/>
    <property type="molecule type" value="Genomic_DNA"/>
</dbReference>
<keyword evidence="3" id="KW-1185">Reference proteome</keyword>
<dbReference type="Pfam" id="PF01261">
    <property type="entry name" value="AP_endonuc_2"/>
    <property type="match status" value="1"/>
</dbReference>
<sequence>MTSSDVLGSYWTVAGPVEIGTGREWSLFDWPERCAQAARVGMTGLGLWHTDLEHLLESRTMGELRTIFVDAGLRDLEIEFLNDWFVEEGDDRRTASDAQRDLLFTAAVELGAHHVKLGNLRRTPASMAQLTDGFAALCADAAGRGVPPMAYELMPFDVNAPSLAGVLEIVSASDPAHGGIAIDTWHLGKLGITAEDLRVIPPERLVHVELSDGTVANMPDHSHETTRHRRLPGEGEFDIPGYVAVLRELGYDGPWGVEVLSDALRALPIDEIFQRTTDTTSAALGAGVAAGQERP</sequence>
<dbReference type="Proteomes" id="UP001597182">
    <property type="component" value="Unassembled WGS sequence"/>
</dbReference>
<dbReference type="InterPro" id="IPR050312">
    <property type="entry name" value="IolE/XylAMocC-like"/>
</dbReference>
<gene>
    <name evidence="2" type="ORF">ACFQ34_06500</name>
</gene>
<evidence type="ECO:0000259" key="1">
    <source>
        <dbReference type="Pfam" id="PF01261"/>
    </source>
</evidence>
<dbReference type="PANTHER" id="PTHR12110:SF48">
    <property type="entry name" value="BLL3656 PROTEIN"/>
    <property type="match status" value="1"/>
</dbReference>
<accession>A0ABW3VDV9</accession>
<comment type="caution">
    <text evidence="2">The sequence shown here is derived from an EMBL/GenBank/DDBJ whole genome shotgun (WGS) entry which is preliminary data.</text>
</comment>
<name>A0ABW3VDV9_9PSEU</name>
<dbReference type="RefSeq" id="WP_346091904.1">
    <property type="nucleotide sequence ID" value="NZ_BAABKS010000043.1"/>
</dbReference>
<dbReference type="InterPro" id="IPR036237">
    <property type="entry name" value="Xyl_isomerase-like_sf"/>
</dbReference>
<proteinExistence type="predicted"/>
<dbReference type="GO" id="GO:0016853">
    <property type="term" value="F:isomerase activity"/>
    <property type="evidence" value="ECO:0007669"/>
    <property type="project" value="UniProtKB-KW"/>
</dbReference>
<dbReference type="Gene3D" id="3.20.20.150">
    <property type="entry name" value="Divalent-metal-dependent TIM barrel enzymes"/>
    <property type="match status" value="1"/>
</dbReference>
<keyword evidence="2" id="KW-0413">Isomerase</keyword>
<dbReference type="PANTHER" id="PTHR12110">
    <property type="entry name" value="HYDROXYPYRUVATE ISOMERASE"/>
    <property type="match status" value="1"/>
</dbReference>
<protein>
    <submittedName>
        <fullName evidence="2">Sugar phosphate isomerase/epimerase</fullName>
    </submittedName>
</protein>
<feature type="domain" description="Xylose isomerase-like TIM barrel" evidence="1">
    <location>
        <begin position="35"/>
        <end position="263"/>
    </location>
</feature>
<reference evidence="3" key="1">
    <citation type="journal article" date="2019" name="Int. J. Syst. Evol. Microbiol.">
        <title>The Global Catalogue of Microorganisms (GCM) 10K type strain sequencing project: providing services to taxonomists for standard genome sequencing and annotation.</title>
        <authorList>
            <consortium name="The Broad Institute Genomics Platform"/>
            <consortium name="The Broad Institute Genome Sequencing Center for Infectious Disease"/>
            <person name="Wu L."/>
            <person name="Ma J."/>
        </authorList>
    </citation>
    <scope>NUCLEOTIDE SEQUENCE [LARGE SCALE GENOMIC DNA]</scope>
    <source>
        <strain evidence="3">CCUG 49018</strain>
    </source>
</reference>
<dbReference type="SUPFAM" id="SSF51658">
    <property type="entry name" value="Xylose isomerase-like"/>
    <property type="match status" value="1"/>
</dbReference>